<evidence type="ECO:0000256" key="3">
    <source>
        <dbReference type="ARBA" id="ARBA00022475"/>
    </source>
</evidence>
<dbReference type="SUPFAM" id="SSF103473">
    <property type="entry name" value="MFS general substrate transporter"/>
    <property type="match status" value="1"/>
</dbReference>
<dbReference type="OrthoDB" id="9764596at2"/>
<keyword evidence="6 7" id="KW-0472">Membrane</keyword>
<feature type="transmembrane region" description="Helical" evidence="7">
    <location>
        <begin position="257"/>
        <end position="282"/>
    </location>
</feature>
<dbReference type="PANTHER" id="PTHR11328">
    <property type="entry name" value="MAJOR FACILITATOR SUPERFAMILY DOMAIN-CONTAINING PROTEIN"/>
    <property type="match status" value="1"/>
</dbReference>
<dbReference type="GO" id="GO:0006814">
    <property type="term" value="P:sodium ion transport"/>
    <property type="evidence" value="ECO:0007669"/>
    <property type="project" value="InterPro"/>
</dbReference>
<dbReference type="AlphaFoldDB" id="A0A2T1G396"/>
<feature type="transmembrane region" description="Helical" evidence="7">
    <location>
        <begin position="294"/>
        <end position="311"/>
    </location>
</feature>
<evidence type="ECO:0000313" key="8">
    <source>
        <dbReference type="EMBL" id="PSB51718.1"/>
    </source>
</evidence>
<feature type="transmembrane region" description="Helical" evidence="7">
    <location>
        <begin position="323"/>
        <end position="341"/>
    </location>
</feature>
<comment type="caution">
    <text evidence="8">The sequence shown here is derived from an EMBL/GenBank/DDBJ whole genome shotgun (WGS) entry which is preliminary data.</text>
</comment>
<dbReference type="InterPro" id="IPR039672">
    <property type="entry name" value="MFS_2"/>
</dbReference>
<feature type="transmembrane region" description="Helical" evidence="7">
    <location>
        <begin position="97"/>
        <end position="119"/>
    </location>
</feature>
<organism evidence="8 9">
    <name type="scientific">Chamaesiphon polymorphus CCALA 037</name>
    <dbReference type="NCBI Taxonomy" id="2107692"/>
    <lineage>
        <taxon>Bacteria</taxon>
        <taxon>Bacillati</taxon>
        <taxon>Cyanobacteriota</taxon>
        <taxon>Cyanophyceae</taxon>
        <taxon>Gomontiellales</taxon>
        <taxon>Chamaesiphonaceae</taxon>
        <taxon>Chamaesiphon</taxon>
    </lineage>
</organism>
<protein>
    <submittedName>
        <fullName evidence="8">MFS transporter</fullName>
    </submittedName>
</protein>
<keyword evidence="9" id="KW-1185">Reference proteome</keyword>
<dbReference type="InterPro" id="IPR036259">
    <property type="entry name" value="MFS_trans_sf"/>
</dbReference>
<dbReference type="GO" id="GO:0008643">
    <property type="term" value="P:carbohydrate transport"/>
    <property type="evidence" value="ECO:0007669"/>
    <property type="project" value="InterPro"/>
</dbReference>
<evidence type="ECO:0000256" key="1">
    <source>
        <dbReference type="ARBA" id="ARBA00004651"/>
    </source>
</evidence>
<feature type="transmembrane region" description="Helical" evidence="7">
    <location>
        <begin position="125"/>
        <end position="147"/>
    </location>
</feature>
<dbReference type="Gene3D" id="1.20.1250.20">
    <property type="entry name" value="MFS general substrate transporter like domains"/>
    <property type="match status" value="2"/>
</dbReference>
<keyword evidence="2" id="KW-0813">Transport</keyword>
<evidence type="ECO:0000313" key="9">
    <source>
        <dbReference type="Proteomes" id="UP000238937"/>
    </source>
</evidence>
<reference evidence="8 9" key="1">
    <citation type="submission" date="2018-03" db="EMBL/GenBank/DDBJ databases">
        <title>The ancient ancestry and fast evolution of plastids.</title>
        <authorList>
            <person name="Moore K.R."/>
            <person name="Magnabosco C."/>
            <person name="Momper L."/>
            <person name="Gold D.A."/>
            <person name="Bosak T."/>
            <person name="Fournier G.P."/>
        </authorList>
    </citation>
    <scope>NUCLEOTIDE SEQUENCE [LARGE SCALE GENOMIC DNA]</scope>
    <source>
        <strain evidence="8 9">CCALA 037</strain>
    </source>
</reference>
<dbReference type="FunFam" id="1.20.1250.20:FF:000183">
    <property type="entry name" value="sodium-dependent lysophosphatidylcholine symporter 1 isoform X2"/>
    <property type="match status" value="1"/>
</dbReference>
<feature type="transmembrane region" description="Helical" evidence="7">
    <location>
        <begin position="389"/>
        <end position="413"/>
    </location>
</feature>
<dbReference type="EMBL" id="PVWO01000349">
    <property type="protein sequence ID" value="PSB51718.1"/>
    <property type="molecule type" value="Genomic_DNA"/>
</dbReference>
<dbReference type="GO" id="GO:0015293">
    <property type="term" value="F:symporter activity"/>
    <property type="evidence" value="ECO:0007669"/>
    <property type="project" value="InterPro"/>
</dbReference>
<feature type="transmembrane region" description="Helical" evidence="7">
    <location>
        <begin position="168"/>
        <end position="189"/>
    </location>
</feature>
<dbReference type="NCBIfam" id="TIGR00792">
    <property type="entry name" value="gph"/>
    <property type="match status" value="1"/>
</dbReference>
<sequence length="481" mass="53629">MNPPAETSKLPPIEKMSFSTKFAYGAGDIGGAVIGILLLSYLSPFFTDVAHLSPGLAGATQLVVRVWDACIDPVIGIMSDRGNIFGAKIRERWGRRYPWMLVAAIPFGVLFIFQWSIPFPDTNQWGLFCFYTLVSMLLGTFFTMYSLPYSALTAELTEDYNERTSLSSFRFTFSLGGSILALLIARIVFQQVKDPAQQYMTIGIICAIISVIPIFYCVWGTQARAKLVNRYQSARVETTDPFPLAAQLRSVFTNRPFMYVVGIYLCSWFSLQLTAAIIPYFAVSWMGLPQEDSPLMILAVQGTALGMLSVWNKISQRVGKKAVYFMGTGFWIIAQSGLFLIQPGQTAILYVLAIVAGLGVSTAYLVPWSMLPDVIELDELETGQRREGLFYSFMVFLQKICLGVALAVILQSLEWTGYRHPTAEIPSPDQPFAVLMAIRLAIGPIPTVSLIGGLILAYFYPITRERHQQILLQLAERRKEL</sequence>
<evidence type="ECO:0000256" key="6">
    <source>
        <dbReference type="ARBA" id="ARBA00023136"/>
    </source>
</evidence>
<proteinExistence type="predicted"/>
<evidence type="ECO:0000256" key="2">
    <source>
        <dbReference type="ARBA" id="ARBA00022448"/>
    </source>
</evidence>
<evidence type="ECO:0000256" key="7">
    <source>
        <dbReference type="SAM" id="Phobius"/>
    </source>
</evidence>
<dbReference type="InterPro" id="IPR001927">
    <property type="entry name" value="Na/Gal_symport"/>
</dbReference>
<dbReference type="GO" id="GO:0005886">
    <property type="term" value="C:plasma membrane"/>
    <property type="evidence" value="ECO:0007669"/>
    <property type="project" value="UniProtKB-SubCell"/>
</dbReference>
<feature type="transmembrane region" description="Helical" evidence="7">
    <location>
        <begin position="433"/>
        <end position="460"/>
    </location>
</feature>
<dbReference type="Pfam" id="PF13347">
    <property type="entry name" value="MFS_2"/>
    <property type="match status" value="1"/>
</dbReference>
<feature type="transmembrane region" description="Helical" evidence="7">
    <location>
        <begin position="22"/>
        <end position="42"/>
    </location>
</feature>
<gene>
    <name evidence="8" type="ORF">C7B77_21285</name>
</gene>
<accession>A0A2T1G396</accession>
<feature type="transmembrane region" description="Helical" evidence="7">
    <location>
        <begin position="347"/>
        <end position="368"/>
    </location>
</feature>
<dbReference type="PANTHER" id="PTHR11328:SF24">
    <property type="entry name" value="MAJOR FACILITATOR SUPERFAMILY (MFS) PROFILE DOMAIN-CONTAINING PROTEIN"/>
    <property type="match status" value="1"/>
</dbReference>
<keyword evidence="4 7" id="KW-0812">Transmembrane</keyword>
<keyword evidence="3" id="KW-1003">Cell membrane</keyword>
<keyword evidence="5 7" id="KW-1133">Transmembrane helix</keyword>
<evidence type="ECO:0000256" key="4">
    <source>
        <dbReference type="ARBA" id="ARBA00022692"/>
    </source>
</evidence>
<dbReference type="CDD" id="cd17332">
    <property type="entry name" value="MFS_MelB_like"/>
    <property type="match status" value="1"/>
</dbReference>
<dbReference type="RefSeq" id="WP_106309548.1">
    <property type="nucleotide sequence ID" value="NZ_PVWO01000349.1"/>
</dbReference>
<feature type="transmembrane region" description="Helical" evidence="7">
    <location>
        <begin position="201"/>
        <end position="219"/>
    </location>
</feature>
<comment type="subcellular location">
    <subcellularLocation>
        <location evidence="1">Cell membrane</location>
        <topology evidence="1">Multi-pass membrane protein</topology>
    </subcellularLocation>
</comment>
<name>A0A2T1G396_9CYAN</name>
<dbReference type="Proteomes" id="UP000238937">
    <property type="component" value="Unassembled WGS sequence"/>
</dbReference>
<evidence type="ECO:0000256" key="5">
    <source>
        <dbReference type="ARBA" id="ARBA00022989"/>
    </source>
</evidence>